<keyword evidence="2" id="KW-1185">Reference proteome</keyword>
<dbReference type="AlphaFoldDB" id="A0AAV4LFC2"/>
<dbReference type="Proteomes" id="UP001057291">
    <property type="component" value="Unassembled WGS sequence"/>
</dbReference>
<dbReference type="EMBL" id="BOQE01000001">
    <property type="protein sequence ID" value="GIM46413.1"/>
    <property type="molecule type" value="Genomic_DNA"/>
</dbReference>
<name>A0AAV4LFC2_9BACL</name>
<organism evidence="1 2">
    <name type="scientific">Collibacillus ludicampi</name>
    <dbReference type="NCBI Taxonomy" id="2771369"/>
    <lineage>
        <taxon>Bacteria</taxon>
        <taxon>Bacillati</taxon>
        <taxon>Bacillota</taxon>
        <taxon>Bacilli</taxon>
        <taxon>Bacillales</taxon>
        <taxon>Alicyclobacillaceae</taxon>
        <taxon>Collibacillus</taxon>
    </lineage>
</organism>
<reference evidence="1" key="1">
    <citation type="journal article" date="2023" name="Int. J. Syst. Evol. Microbiol.">
        <title>Collibacillus ludicampi gen. nov., sp. nov., a new soil bacterium of the family Alicyclobacillaceae.</title>
        <authorList>
            <person name="Jojima T."/>
            <person name="Ioku Y."/>
            <person name="Fukuta Y."/>
            <person name="Shirasaka N."/>
            <person name="Matsumura Y."/>
            <person name="Mori M."/>
        </authorList>
    </citation>
    <scope>NUCLEOTIDE SEQUENCE</scope>
    <source>
        <strain evidence="1">TP075</strain>
    </source>
</reference>
<evidence type="ECO:0000313" key="2">
    <source>
        <dbReference type="Proteomes" id="UP001057291"/>
    </source>
</evidence>
<accession>A0AAV4LFC2</accession>
<protein>
    <submittedName>
        <fullName evidence="1">Uncharacterized protein</fullName>
    </submittedName>
</protein>
<sequence>MINMSFPLFCYTAGRNCPTPDTNIRLSELIGSPQDITRLENELGTGLRRELNRLGRRALSPLRRQHKRPSIECKILTFQ</sequence>
<proteinExistence type="predicted"/>
<comment type="caution">
    <text evidence="1">The sequence shown here is derived from an EMBL/GenBank/DDBJ whole genome shotgun (WGS) entry which is preliminary data.</text>
</comment>
<gene>
    <name evidence="1" type="ORF">DNHGIG_19620</name>
</gene>
<evidence type="ECO:0000313" key="1">
    <source>
        <dbReference type="EMBL" id="GIM46413.1"/>
    </source>
</evidence>